<protein>
    <submittedName>
        <fullName evidence="3">Uncharacterized protein</fullName>
    </submittedName>
</protein>
<feature type="region of interest" description="Disordered" evidence="2">
    <location>
        <begin position="1"/>
        <end position="46"/>
    </location>
</feature>
<evidence type="ECO:0000256" key="1">
    <source>
        <dbReference type="SAM" id="Coils"/>
    </source>
</evidence>
<comment type="caution">
    <text evidence="3">The sequence shown here is derived from an EMBL/GenBank/DDBJ whole genome shotgun (WGS) entry which is preliminary data.</text>
</comment>
<evidence type="ECO:0000313" key="4">
    <source>
        <dbReference type="Proteomes" id="UP001160148"/>
    </source>
</evidence>
<keyword evidence="4" id="KW-1185">Reference proteome</keyword>
<proteinExistence type="predicted"/>
<dbReference type="Proteomes" id="UP001160148">
    <property type="component" value="Unassembled WGS sequence"/>
</dbReference>
<feature type="compositionally biased region" description="Acidic residues" evidence="2">
    <location>
        <begin position="14"/>
        <end position="46"/>
    </location>
</feature>
<dbReference type="AlphaFoldDB" id="A0AAV0WQ70"/>
<reference evidence="3 4" key="1">
    <citation type="submission" date="2023-01" db="EMBL/GenBank/DDBJ databases">
        <authorList>
            <person name="Whitehead M."/>
        </authorList>
    </citation>
    <scope>NUCLEOTIDE SEQUENCE [LARGE SCALE GENOMIC DNA]</scope>
</reference>
<gene>
    <name evidence="3" type="ORF">MEUPH1_LOCUS13218</name>
</gene>
<organism evidence="3 4">
    <name type="scientific">Macrosiphum euphorbiae</name>
    <name type="common">potato aphid</name>
    <dbReference type="NCBI Taxonomy" id="13131"/>
    <lineage>
        <taxon>Eukaryota</taxon>
        <taxon>Metazoa</taxon>
        <taxon>Ecdysozoa</taxon>
        <taxon>Arthropoda</taxon>
        <taxon>Hexapoda</taxon>
        <taxon>Insecta</taxon>
        <taxon>Pterygota</taxon>
        <taxon>Neoptera</taxon>
        <taxon>Paraneoptera</taxon>
        <taxon>Hemiptera</taxon>
        <taxon>Sternorrhyncha</taxon>
        <taxon>Aphidomorpha</taxon>
        <taxon>Aphidoidea</taxon>
        <taxon>Aphididae</taxon>
        <taxon>Macrosiphini</taxon>
        <taxon>Macrosiphum</taxon>
    </lineage>
</organism>
<evidence type="ECO:0000313" key="3">
    <source>
        <dbReference type="EMBL" id="CAI6357611.1"/>
    </source>
</evidence>
<keyword evidence="1" id="KW-0175">Coiled coil</keyword>
<feature type="coiled-coil region" evidence="1">
    <location>
        <begin position="67"/>
        <end position="94"/>
    </location>
</feature>
<dbReference type="EMBL" id="CARXXK010000002">
    <property type="protein sequence ID" value="CAI6357611.1"/>
    <property type="molecule type" value="Genomic_DNA"/>
</dbReference>
<name>A0AAV0WQ70_9HEMI</name>
<accession>A0AAV0WQ70</accession>
<feature type="compositionally biased region" description="Basic and acidic residues" evidence="2">
    <location>
        <begin position="1"/>
        <end position="13"/>
    </location>
</feature>
<evidence type="ECO:0000256" key="2">
    <source>
        <dbReference type="SAM" id="MobiDB-lite"/>
    </source>
</evidence>
<sequence length="109" mass="12988">MVECHDNYMNDNKDNDDEDDDGDDDDVDDVDDVDDDDDDDDDEEDKDILHHINKILSQTLDERTNHYLELKRSIEKTDREIKSATLKLNRQNKLVQMYVMKLKKKKKML</sequence>